<dbReference type="Gene3D" id="3.40.50.1820">
    <property type="entry name" value="alpha/beta hydrolase"/>
    <property type="match status" value="1"/>
</dbReference>
<dbReference type="Pfam" id="PF00561">
    <property type="entry name" value="Abhydrolase_1"/>
    <property type="match status" value="1"/>
</dbReference>
<dbReference type="OrthoDB" id="4510475at2"/>
<dbReference type="InterPro" id="IPR051601">
    <property type="entry name" value="Serine_prot/Carboxylest_S33"/>
</dbReference>
<gene>
    <name evidence="4" type="ORF">DVJ77_16075</name>
</gene>
<organism evidence="4 5">
    <name type="scientific">Dyella tabacisoli</name>
    <dbReference type="NCBI Taxonomy" id="2282381"/>
    <lineage>
        <taxon>Bacteria</taxon>
        <taxon>Pseudomonadati</taxon>
        <taxon>Pseudomonadota</taxon>
        <taxon>Gammaproteobacteria</taxon>
        <taxon>Lysobacterales</taxon>
        <taxon>Rhodanobacteraceae</taxon>
        <taxon>Dyella</taxon>
    </lineage>
</organism>
<keyword evidence="2 4" id="KW-0378">Hydrolase</keyword>
<keyword evidence="5" id="KW-1185">Reference proteome</keyword>
<dbReference type="PANTHER" id="PTHR43248:SF25">
    <property type="entry name" value="AB HYDROLASE-1 DOMAIN-CONTAINING PROTEIN-RELATED"/>
    <property type="match status" value="1"/>
</dbReference>
<dbReference type="SUPFAM" id="SSF53474">
    <property type="entry name" value="alpha/beta-Hydrolases"/>
    <property type="match status" value="1"/>
</dbReference>
<evidence type="ECO:0000259" key="3">
    <source>
        <dbReference type="Pfam" id="PF00561"/>
    </source>
</evidence>
<dbReference type="AlphaFoldDB" id="A0A369UJP7"/>
<comment type="caution">
    <text evidence="4">The sequence shown here is derived from an EMBL/GenBank/DDBJ whole genome shotgun (WGS) entry which is preliminary data.</text>
</comment>
<evidence type="ECO:0000313" key="4">
    <source>
        <dbReference type="EMBL" id="RDD80747.1"/>
    </source>
</evidence>
<comment type="similarity">
    <text evidence="1">Belongs to the peptidase S33 family.</text>
</comment>
<reference evidence="4 5" key="1">
    <citation type="submission" date="2018-07" db="EMBL/GenBank/DDBJ databases">
        <title>Dyella tabacisoli L4-6T, whole genome shotgun sequence.</title>
        <authorList>
            <person name="Zhou X.-K."/>
            <person name="Li W.-J."/>
            <person name="Duan Y.-Q."/>
        </authorList>
    </citation>
    <scope>NUCLEOTIDE SEQUENCE [LARGE SCALE GENOMIC DNA]</scope>
    <source>
        <strain evidence="4 5">L4-6</strain>
    </source>
</reference>
<dbReference type="EMBL" id="QQAH01000015">
    <property type="protein sequence ID" value="RDD80747.1"/>
    <property type="molecule type" value="Genomic_DNA"/>
</dbReference>
<dbReference type="InterPro" id="IPR000073">
    <property type="entry name" value="AB_hydrolase_1"/>
</dbReference>
<accession>A0A369UJP7</accession>
<dbReference type="Proteomes" id="UP000253782">
    <property type="component" value="Unassembled WGS sequence"/>
</dbReference>
<feature type="domain" description="AB hydrolase-1" evidence="3">
    <location>
        <begin position="119"/>
        <end position="489"/>
    </location>
</feature>
<dbReference type="PANTHER" id="PTHR43248">
    <property type="entry name" value="2-SUCCINYL-6-HYDROXY-2,4-CYCLOHEXADIENE-1-CARBOXYLATE SYNTHASE"/>
    <property type="match status" value="1"/>
</dbReference>
<evidence type="ECO:0000256" key="2">
    <source>
        <dbReference type="ARBA" id="ARBA00022801"/>
    </source>
</evidence>
<dbReference type="InterPro" id="IPR029058">
    <property type="entry name" value="AB_hydrolase_fold"/>
</dbReference>
<name>A0A369UJP7_9GAMM</name>
<evidence type="ECO:0000256" key="1">
    <source>
        <dbReference type="ARBA" id="ARBA00010088"/>
    </source>
</evidence>
<dbReference type="RefSeq" id="WP_114846529.1">
    <property type="nucleotide sequence ID" value="NZ_JBHSPE010000002.1"/>
</dbReference>
<sequence length="533" mass="57073">MTIKGRTVRRLVALAIALGLLGWNYQHKRGQQTTDAETPAIAPAASTAKPVQAKPATWQLGRLTLTACELAQPNSGLSTAAWCAPFDVPENRDDPGSRKITLKLAVIRSNAQVASRDMLVLLAGGPGQAATESWSGVAAALQPLQAHRHIVLLDQRGTGSSHPLDCKPGAEADTDDEEGISGFNPGKLRNEATRCLKQLEGKADPRYYTTTVAVQDLEDVRQALGTPTLGAPTFNLVGVSYGTRMAQQYLLRHPDAVRSMVLDGVVPNTLVLGEDFAPNLDAALKAQFARCAADAVCKQRFGDPYQTLYQLRDALRANPHAVSFRDPQTYKTVKRPLDEYSLASVVRMFAYTPLTAALLPLSIDAAAHGDVGPLLGQAKLLSGDLADTMNGGMQSSVICSEDADLLTPRPQDAHSILGTRMIDTLQAVCSVWPKGTRPADFHQPLKTDKPVLLLSGEYDPVTPPRNGDEVAKGLSNARHLVLKGQGHNVIAAGCAPKLLKRFIEDLAPAKLDASCLDRLQATPIFVDFNGATP</sequence>
<protein>
    <submittedName>
        <fullName evidence="4">Alpha/beta hydrolase</fullName>
    </submittedName>
</protein>
<evidence type="ECO:0000313" key="5">
    <source>
        <dbReference type="Proteomes" id="UP000253782"/>
    </source>
</evidence>
<dbReference type="GO" id="GO:0016787">
    <property type="term" value="F:hydrolase activity"/>
    <property type="evidence" value="ECO:0007669"/>
    <property type="project" value="UniProtKB-KW"/>
</dbReference>
<proteinExistence type="inferred from homology"/>